<dbReference type="InterPro" id="IPR000047">
    <property type="entry name" value="HTH_motif"/>
</dbReference>
<dbReference type="KEGG" id="pmrn:116956463"/>
<dbReference type="GO" id="GO:0000981">
    <property type="term" value="F:DNA-binding transcription factor activity, RNA polymerase II-specific"/>
    <property type="evidence" value="ECO:0007669"/>
    <property type="project" value="InterPro"/>
</dbReference>
<dbReference type="PANTHER" id="PTHR24331">
    <property type="entry name" value="DBX"/>
    <property type="match status" value="1"/>
</dbReference>
<dbReference type="InterPro" id="IPR009057">
    <property type="entry name" value="Homeodomain-like_sf"/>
</dbReference>
<dbReference type="GO" id="GO:0005634">
    <property type="term" value="C:nucleus"/>
    <property type="evidence" value="ECO:0007669"/>
    <property type="project" value="UniProtKB-SubCell"/>
</dbReference>
<organism evidence="9 10">
    <name type="scientific">Petromyzon marinus</name>
    <name type="common">Sea lamprey</name>
    <dbReference type="NCBI Taxonomy" id="7757"/>
    <lineage>
        <taxon>Eukaryota</taxon>
        <taxon>Metazoa</taxon>
        <taxon>Chordata</taxon>
        <taxon>Craniata</taxon>
        <taxon>Vertebrata</taxon>
        <taxon>Cyclostomata</taxon>
        <taxon>Hyperoartia</taxon>
        <taxon>Petromyzontiformes</taxon>
        <taxon>Petromyzontidae</taxon>
        <taxon>Petromyzon</taxon>
    </lineage>
</organism>
<dbReference type="GO" id="GO:0003677">
    <property type="term" value="F:DNA binding"/>
    <property type="evidence" value="ECO:0007669"/>
    <property type="project" value="UniProtKB-UniRule"/>
</dbReference>
<reference evidence="10" key="1">
    <citation type="submission" date="2025-08" db="UniProtKB">
        <authorList>
            <consortium name="RefSeq"/>
        </authorList>
    </citation>
    <scope>IDENTIFICATION</scope>
    <source>
        <tissue evidence="10">Sperm</tissue>
    </source>
</reference>
<feature type="region of interest" description="Disordered" evidence="7">
    <location>
        <begin position="246"/>
        <end position="295"/>
    </location>
</feature>
<keyword evidence="9" id="KW-1185">Reference proteome</keyword>
<evidence type="ECO:0000259" key="8">
    <source>
        <dbReference type="PROSITE" id="PS50071"/>
    </source>
</evidence>
<evidence type="ECO:0000256" key="4">
    <source>
        <dbReference type="ARBA" id="ARBA00038504"/>
    </source>
</evidence>
<evidence type="ECO:0000256" key="2">
    <source>
        <dbReference type="ARBA" id="ARBA00023155"/>
    </source>
</evidence>
<dbReference type="CDD" id="cd00086">
    <property type="entry name" value="homeodomain"/>
    <property type="match status" value="1"/>
</dbReference>
<feature type="DNA-binding region" description="Homeobox" evidence="5">
    <location>
        <begin position="182"/>
        <end position="241"/>
    </location>
</feature>
<evidence type="ECO:0000256" key="5">
    <source>
        <dbReference type="PROSITE-ProRule" id="PRU00108"/>
    </source>
</evidence>
<gene>
    <name evidence="10" type="primary">LOC116956463</name>
</gene>
<name>A0AAJ7UFU2_PETMA</name>
<feature type="compositionally biased region" description="Basic and acidic residues" evidence="7">
    <location>
        <begin position="16"/>
        <end position="30"/>
    </location>
</feature>
<evidence type="ECO:0000313" key="9">
    <source>
        <dbReference type="Proteomes" id="UP001318040"/>
    </source>
</evidence>
<evidence type="ECO:0000256" key="6">
    <source>
        <dbReference type="RuleBase" id="RU000682"/>
    </source>
</evidence>
<keyword evidence="2 5" id="KW-0371">Homeobox</keyword>
<feature type="domain" description="Homeobox" evidence="8">
    <location>
        <begin position="180"/>
        <end position="240"/>
    </location>
</feature>
<proteinExistence type="inferred from homology"/>
<sequence length="295" mass="31969">MFPVALASGQCHRHGQAHERPVASRAKTTEPSRPYSFLIADLLGHGVATVADATRQGPASGQGAEMGSVSGEARPVVPGAVLAVDNPVVTGRGVTTVGPPGAGDSPPSRLAFGVDAILSRVERPSDSHSPWRERFDPLTPRHSNPTVLPLYLEGAFYPILGCPLPPVPCPWAVLARARPRRSMPKRAVFSEEQRRGLERAFRRQRYIARPERRRLAARLGLRDAQVKIWFQNRRMKWRNSRERELLSTAGGGSDDGDFCMGVAETSGGGGGEEEKEAASGFTDTERARNRSPLAP</sequence>
<evidence type="ECO:0000256" key="3">
    <source>
        <dbReference type="ARBA" id="ARBA00023242"/>
    </source>
</evidence>
<evidence type="ECO:0000313" key="10">
    <source>
        <dbReference type="RefSeq" id="XP_032834017.1"/>
    </source>
</evidence>
<comment type="subcellular location">
    <subcellularLocation>
        <location evidence="5 6">Nucleus</location>
    </subcellularLocation>
</comment>
<dbReference type="InterPro" id="IPR020479">
    <property type="entry name" value="HD_metazoa"/>
</dbReference>
<dbReference type="PROSITE" id="PS50071">
    <property type="entry name" value="HOMEOBOX_2"/>
    <property type="match status" value="1"/>
</dbReference>
<dbReference type="InterPro" id="IPR001356">
    <property type="entry name" value="HD"/>
</dbReference>
<dbReference type="PRINTS" id="PR00024">
    <property type="entry name" value="HOMEOBOX"/>
</dbReference>
<dbReference type="InterPro" id="IPR051662">
    <property type="entry name" value="H2.0_Homeobox_NeuralPatt"/>
</dbReference>
<dbReference type="PANTHER" id="PTHR24331:SF0">
    <property type="entry name" value="DBX"/>
    <property type="match status" value="1"/>
</dbReference>
<evidence type="ECO:0000256" key="7">
    <source>
        <dbReference type="SAM" id="MobiDB-lite"/>
    </source>
</evidence>
<keyword evidence="1 5" id="KW-0238">DNA-binding</keyword>
<dbReference type="SMART" id="SM00389">
    <property type="entry name" value="HOX"/>
    <property type="match status" value="1"/>
</dbReference>
<dbReference type="Proteomes" id="UP001318040">
    <property type="component" value="Chromosome 65"/>
</dbReference>
<dbReference type="PRINTS" id="PR00031">
    <property type="entry name" value="HTHREPRESSR"/>
</dbReference>
<protein>
    <submittedName>
        <fullName evidence="10">Homeobox protein DBX1-like</fullName>
    </submittedName>
</protein>
<evidence type="ECO:0000256" key="1">
    <source>
        <dbReference type="ARBA" id="ARBA00023125"/>
    </source>
</evidence>
<feature type="region of interest" description="Disordered" evidence="7">
    <location>
        <begin position="7"/>
        <end position="30"/>
    </location>
</feature>
<dbReference type="Gene3D" id="1.10.10.60">
    <property type="entry name" value="Homeodomain-like"/>
    <property type="match status" value="1"/>
</dbReference>
<dbReference type="Pfam" id="PF00046">
    <property type="entry name" value="Homeodomain"/>
    <property type="match status" value="1"/>
</dbReference>
<dbReference type="AlphaFoldDB" id="A0AAJ7UFU2"/>
<accession>A0AAJ7UFU2</accession>
<keyword evidence="3 5" id="KW-0539">Nucleus</keyword>
<dbReference type="PROSITE" id="PS00027">
    <property type="entry name" value="HOMEOBOX_1"/>
    <property type="match status" value="1"/>
</dbReference>
<dbReference type="InterPro" id="IPR017970">
    <property type="entry name" value="Homeobox_CS"/>
</dbReference>
<dbReference type="RefSeq" id="XP_032834017.1">
    <property type="nucleotide sequence ID" value="XM_032978126.1"/>
</dbReference>
<comment type="similarity">
    <text evidence="4">Belongs to the H2.0 homeobox family.</text>
</comment>
<dbReference type="SUPFAM" id="SSF46689">
    <property type="entry name" value="Homeodomain-like"/>
    <property type="match status" value="1"/>
</dbReference>